<dbReference type="PANTHER" id="PTHR34153">
    <property type="entry name" value="SI:CH211-262H13.3-RELATED-RELATED"/>
    <property type="match status" value="1"/>
</dbReference>
<protein>
    <submittedName>
        <fullName evidence="2">Uncharacterized protein LOC122142827</fullName>
    </submittedName>
</protein>
<evidence type="ECO:0000313" key="2">
    <source>
        <dbReference type="RefSeq" id="XP_042609820.1"/>
    </source>
</evidence>
<dbReference type="AlphaFoldDB" id="A0A9R0ATM3"/>
<dbReference type="KEGG" id="ccar:122142827"/>
<feature type="region of interest" description="Disordered" evidence="1">
    <location>
        <begin position="70"/>
        <end position="180"/>
    </location>
</feature>
<feature type="compositionally biased region" description="Basic and acidic residues" evidence="1">
    <location>
        <begin position="70"/>
        <end position="81"/>
    </location>
</feature>
<dbReference type="OrthoDB" id="8964428at2759"/>
<dbReference type="RefSeq" id="XP_042609820.1">
    <property type="nucleotide sequence ID" value="XM_042753886.1"/>
</dbReference>
<organism evidence="2">
    <name type="scientific">Cyprinus carpio</name>
    <name type="common">Common carp</name>
    <dbReference type="NCBI Taxonomy" id="7962"/>
    <lineage>
        <taxon>Eukaryota</taxon>
        <taxon>Metazoa</taxon>
        <taxon>Chordata</taxon>
        <taxon>Craniata</taxon>
        <taxon>Vertebrata</taxon>
        <taxon>Euteleostomi</taxon>
        <taxon>Actinopterygii</taxon>
        <taxon>Neopterygii</taxon>
        <taxon>Teleostei</taxon>
        <taxon>Ostariophysi</taxon>
        <taxon>Cypriniformes</taxon>
        <taxon>Cyprinidae</taxon>
        <taxon>Cyprininae</taxon>
        <taxon>Cyprinus</taxon>
    </lineage>
</organism>
<reference evidence="2" key="1">
    <citation type="submission" date="2025-08" db="UniProtKB">
        <authorList>
            <consortium name="RefSeq"/>
        </authorList>
    </citation>
    <scope>IDENTIFICATION</scope>
    <source>
        <tissue evidence="2">Muscle</tissue>
    </source>
</reference>
<feature type="compositionally biased region" description="Pro residues" evidence="1">
    <location>
        <begin position="129"/>
        <end position="164"/>
    </location>
</feature>
<dbReference type="Proteomes" id="UP001155660">
    <property type="component" value="Unplaced"/>
</dbReference>
<accession>A0A9R0ATM3</accession>
<sequence length="299" mass="33325">MNSPFFHVVDFLGRGEVEVVSSRWMAGENDCYWPPYKFPSYIKRAQLQHEKPGADWETYKVRSLYKTTDYEKARQKAKRAETSSCLNSESDSMLGKFNRKRKPNSRYPDQGHSSSSEEDIIKRHKHTIPIPPSPPSPCPQSSQPAPPAQLAPPAQPAQLAPPAPHAQLTPPASVSESKRQPITPTQRYIISQMEYFKEEVAVIKQLLLSLTKQTSGAAALPEGVELPITNIVDLQILGKQTEGGGLLQCNGKVSGNNWRNELFLQHKKDSTPYAVHPTGYATNLEGLWPKVGLWKSADL</sequence>
<gene>
    <name evidence="2" type="primary">LOC122142827</name>
</gene>
<evidence type="ECO:0000256" key="1">
    <source>
        <dbReference type="SAM" id="MobiDB-lite"/>
    </source>
</evidence>
<feature type="compositionally biased region" description="Polar residues" evidence="1">
    <location>
        <begin position="82"/>
        <end position="91"/>
    </location>
</feature>
<name>A0A9R0ATM3_CYPCA</name>
<proteinExistence type="predicted"/>
<dbReference type="PANTHER" id="PTHR34153:SF2">
    <property type="entry name" value="SI:CH211-262H13.3-RELATED"/>
    <property type="match status" value="1"/>
</dbReference>
<dbReference type="GeneID" id="122142827"/>